<dbReference type="AlphaFoldDB" id="A0A8T1VK26"/>
<comment type="caution">
    <text evidence="1">The sequence shown here is derived from an EMBL/GenBank/DDBJ whole genome shotgun (WGS) entry which is preliminary data.</text>
</comment>
<gene>
    <name evidence="1" type="ORF">PHYPSEUDO_007060</name>
</gene>
<dbReference type="Pfam" id="PF10294">
    <property type="entry name" value="Methyltransf_16"/>
    <property type="match status" value="1"/>
</dbReference>
<organism evidence="1 2">
    <name type="scientific">Phytophthora pseudosyringae</name>
    <dbReference type="NCBI Taxonomy" id="221518"/>
    <lineage>
        <taxon>Eukaryota</taxon>
        <taxon>Sar</taxon>
        <taxon>Stramenopiles</taxon>
        <taxon>Oomycota</taxon>
        <taxon>Peronosporomycetes</taxon>
        <taxon>Peronosporales</taxon>
        <taxon>Peronosporaceae</taxon>
        <taxon>Phytophthora</taxon>
    </lineage>
</organism>
<dbReference type="PANTHER" id="PTHR14614">
    <property type="entry name" value="HEPATOCELLULAR CARCINOMA-ASSOCIATED ANTIGEN"/>
    <property type="match status" value="1"/>
</dbReference>
<proteinExistence type="predicted"/>
<evidence type="ECO:0000313" key="2">
    <source>
        <dbReference type="Proteomes" id="UP000694044"/>
    </source>
</evidence>
<keyword evidence="2" id="KW-1185">Reference proteome</keyword>
<protein>
    <submittedName>
        <fullName evidence="1">Uncharacterized protein</fullName>
    </submittedName>
</protein>
<dbReference type="Proteomes" id="UP000694044">
    <property type="component" value="Unassembled WGS sequence"/>
</dbReference>
<dbReference type="CDD" id="cd02440">
    <property type="entry name" value="AdoMet_MTases"/>
    <property type="match status" value="1"/>
</dbReference>
<evidence type="ECO:0000313" key="1">
    <source>
        <dbReference type="EMBL" id="KAG7380550.1"/>
    </source>
</evidence>
<dbReference type="PANTHER" id="PTHR14614:SF109">
    <property type="entry name" value="RIBOSOMAL LYSINE N-METHYLTRANSFERASE 5"/>
    <property type="match status" value="1"/>
</dbReference>
<name>A0A8T1VK26_9STRA</name>
<dbReference type="GO" id="GO:0005829">
    <property type="term" value="C:cytosol"/>
    <property type="evidence" value="ECO:0007669"/>
    <property type="project" value="TreeGrafter"/>
</dbReference>
<sequence>MEAGDASASAAAAMEGTMSFSNAPKAGAATTEYSACALVPFSFRNPFHDALRDATRWLPIAGKRIRIDQAWQSDGRGGTALGFGASVYDAAIALSLYLAAHRDLVKGNRVIELGCGPGLVGVVAAHLEPKSVVITDGDPASVALTQRNIKVNDISEEVCTAGEYLWGDLEHPLVPKVGGHDHYDVILGADIVACPYASAFDGLMKSFLELAGPKTLLLLAYKKRQHSEEEFFKKFEKLFDIEQIDRSELHPDFQGGDIVIFQARLRVDSNEE</sequence>
<dbReference type="GO" id="GO:0032991">
    <property type="term" value="C:protein-containing complex"/>
    <property type="evidence" value="ECO:0007669"/>
    <property type="project" value="TreeGrafter"/>
</dbReference>
<dbReference type="OrthoDB" id="413520at2759"/>
<dbReference type="InterPro" id="IPR019410">
    <property type="entry name" value="Methyltransf_16"/>
</dbReference>
<dbReference type="EMBL" id="JAGDFM010000288">
    <property type="protein sequence ID" value="KAG7380550.1"/>
    <property type="molecule type" value="Genomic_DNA"/>
</dbReference>
<reference evidence="1" key="1">
    <citation type="submission" date="2021-02" db="EMBL/GenBank/DDBJ databases">
        <authorList>
            <person name="Palmer J.M."/>
        </authorList>
    </citation>
    <scope>NUCLEOTIDE SEQUENCE</scope>
    <source>
        <strain evidence="1">SCRP734</strain>
    </source>
</reference>
<accession>A0A8T1VK26</accession>